<dbReference type="AlphaFoldDB" id="A0A3P1WS23"/>
<keyword evidence="1" id="KW-1133">Transmembrane helix</keyword>
<feature type="transmembrane region" description="Helical" evidence="1">
    <location>
        <begin position="35"/>
        <end position="55"/>
    </location>
</feature>
<keyword evidence="1" id="KW-0472">Membrane</keyword>
<dbReference type="InterPro" id="IPR051599">
    <property type="entry name" value="Cell_Envelope_Assoc"/>
</dbReference>
<dbReference type="PANTHER" id="PTHR30336:SF18">
    <property type="entry name" value="MEMBRANE PROTEIN"/>
    <property type="match status" value="1"/>
</dbReference>
<dbReference type="Pfam" id="PF02698">
    <property type="entry name" value="DUF218"/>
    <property type="match status" value="1"/>
</dbReference>
<dbReference type="PANTHER" id="PTHR30336">
    <property type="entry name" value="INNER MEMBRANE PROTEIN, PROBABLE PERMEASE"/>
    <property type="match status" value="1"/>
</dbReference>
<dbReference type="GO" id="GO:0043164">
    <property type="term" value="P:Gram-negative-bacterium-type cell wall biogenesis"/>
    <property type="evidence" value="ECO:0007669"/>
    <property type="project" value="TreeGrafter"/>
</dbReference>
<feature type="transmembrane region" description="Helical" evidence="1">
    <location>
        <begin position="126"/>
        <end position="152"/>
    </location>
</feature>
<dbReference type="InterPro" id="IPR014729">
    <property type="entry name" value="Rossmann-like_a/b/a_fold"/>
</dbReference>
<dbReference type="OrthoDB" id="9782395at2"/>
<keyword evidence="1" id="KW-0812">Transmembrane</keyword>
<dbReference type="GO" id="GO:0000270">
    <property type="term" value="P:peptidoglycan metabolic process"/>
    <property type="evidence" value="ECO:0007669"/>
    <property type="project" value="TreeGrafter"/>
</dbReference>
<feature type="transmembrane region" description="Helical" evidence="1">
    <location>
        <begin position="6"/>
        <end position="23"/>
    </location>
</feature>
<reference evidence="3 4" key="1">
    <citation type="submission" date="2018-11" db="EMBL/GenBank/DDBJ databases">
        <title>Genomes From Bacteria Associated with the Canine Oral Cavity: a Test Case for Automated Genome-Based Taxonomic Assignment.</title>
        <authorList>
            <person name="Coil D.A."/>
            <person name="Jospin G."/>
            <person name="Darling A.E."/>
            <person name="Wallis C."/>
            <person name="Davis I.J."/>
            <person name="Harris S."/>
            <person name="Eisen J.A."/>
            <person name="Holcombe L.J."/>
            <person name="O'Flynn C."/>
        </authorList>
    </citation>
    <scope>NUCLEOTIDE SEQUENCE [LARGE SCALE GENOMIC DNA]</scope>
    <source>
        <strain evidence="3 4">OH2822_COT-296</strain>
    </source>
</reference>
<evidence type="ECO:0000259" key="2">
    <source>
        <dbReference type="Pfam" id="PF02698"/>
    </source>
</evidence>
<organism evidence="3 4">
    <name type="scientific">Arachnia propionica</name>
    <dbReference type="NCBI Taxonomy" id="1750"/>
    <lineage>
        <taxon>Bacteria</taxon>
        <taxon>Bacillati</taxon>
        <taxon>Actinomycetota</taxon>
        <taxon>Actinomycetes</taxon>
        <taxon>Propionibacteriales</taxon>
        <taxon>Propionibacteriaceae</taxon>
        <taxon>Arachnia</taxon>
    </lineage>
</organism>
<dbReference type="Proteomes" id="UP000280935">
    <property type="component" value="Unassembled WGS sequence"/>
</dbReference>
<dbReference type="EMBL" id="RQYT01000053">
    <property type="protein sequence ID" value="RRD48130.1"/>
    <property type="molecule type" value="Genomic_DNA"/>
</dbReference>
<feature type="transmembrane region" description="Helical" evidence="1">
    <location>
        <begin position="61"/>
        <end position="86"/>
    </location>
</feature>
<evidence type="ECO:0000313" key="4">
    <source>
        <dbReference type="Proteomes" id="UP000280935"/>
    </source>
</evidence>
<feature type="transmembrane region" description="Helical" evidence="1">
    <location>
        <begin position="320"/>
        <end position="343"/>
    </location>
</feature>
<accession>A0A3P1WS23</accession>
<evidence type="ECO:0000256" key="1">
    <source>
        <dbReference type="SAM" id="Phobius"/>
    </source>
</evidence>
<proteinExistence type="predicted"/>
<feature type="transmembrane region" description="Helical" evidence="1">
    <location>
        <begin position="98"/>
        <end position="120"/>
    </location>
</feature>
<evidence type="ECO:0000313" key="3">
    <source>
        <dbReference type="EMBL" id="RRD48130.1"/>
    </source>
</evidence>
<feature type="domain" description="DUF218" evidence="2">
    <location>
        <begin position="163"/>
        <end position="312"/>
    </location>
</feature>
<comment type="caution">
    <text evidence="3">The sequence shown here is derived from an EMBL/GenBank/DDBJ whole genome shotgun (WGS) entry which is preliminary data.</text>
</comment>
<sequence length="344" mass="36651">MSGITLAGLVLLLPLFLVGRATWRRLRQEPRRLANAGWVIATLLLGIQVLALLGFGAPAAVVFLLIGLSPLLAIGLAGFLILNGVVMLRRERVSLAHSLSLLAGIGLVGAMVVCVGVLIVGETRAIPVVVFVMLATGWVALLFFCFVGYSWLYQRIVGRVHPDFIMVLGAGVPSGRVTPLLKGRIDRAIDVWRHEVALGRQPLLVMSGGQGPDEPVSEATAMAGYAREQGVPDAALMLEDRSTSTQENFQFSKDLVVAEPRLGAGATGLAVTSNYHAMRAALLARDLGTTIQVVGARTAWYYWPSAMLREFVAVVRNSPVAYGVGLAVATLPLTLLVALLAWLG</sequence>
<name>A0A3P1WS23_9ACTN</name>
<dbReference type="RefSeq" id="WP_125229142.1">
    <property type="nucleotide sequence ID" value="NZ_RQYT01000053.1"/>
</dbReference>
<gene>
    <name evidence="3" type="ORF">EII35_14310</name>
</gene>
<dbReference type="CDD" id="cd06259">
    <property type="entry name" value="YdcF-like"/>
    <property type="match status" value="1"/>
</dbReference>
<protein>
    <submittedName>
        <fullName evidence="3">YdcF family protein</fullName>
    </submittedName>
</protein>
<dbReference type="Gene3D" id="3.40.50.620">
    <property type="entry name" value="HUPs"/>
    <property type="match status" value="1"/>
</dbReference>
<dbReference type="InterPro" id="IPR003848">
    <property type="entry name" value="DUF218"/>
</dbReference>
<dbReference type="GO" id="GO:0005886">
    <property type="term" value="C:plasma membrane"/>
    <property type="evidence" value="ECO:0007669"/>
    <property type="project" value="TreeGrafter"/>
</dbReference>